<dbReference type="RefSeq" id="WP_004029284.1">
    <property type="nucleotide sequence ID" value="NZ_AMPO01000001.1"/>
</dbReference>
<organism evidence="2 3">
    <name type="scientific">Methanobacterium formicicum (strain DSM 3637 / PP1)</name>
    <dbReference type="NCBI Taxonomy" id="1204725"/>
    <lineage>
        <taxon>Archaea</taxon>
        <taxon>Methanobacteriati</taxon>
        <taxon>Methanobacteriota</taxon>
        <taxon>Methanomada group</taxon>
        <taxon>Methanobacteria</taxon>
        <taxon>Methanobacteriales</taxon>
        <taxon>Methanobacteriaceae</taxon>
        <taxon>Methanobacterium</taxon>
    </lineage>
</organism>
<keyword evidence="1" id="KW-0812">Transmembrane</keyword>
<proteinExistence type="predicted"/>
<keyword evidence="1" id="KW-1133">Transmembrane helix</keyword>
<dbReference type="EMBL" id="AMPO01000001">
    <property type="protein sequence ID" value="EKF86728.1"/>
    <property type="molecule type" value="Genomic_DNA"/>
</dbReference>
<feature type="transmembrane region" description="Helical" evidence="1">
    <location>
        <begin position="88"/>
        <end position="107"/>
    </location>
</feature>
<keyword evidence="3" id="KW-1185">Reference proteome</keyword>
<evidence type="ECO:0000256" key="1">
    <source>
        <dbReference type="SAM" id="Phobius"/>
    </source>
</evidence>
<comment type="caution">
    <text evidence="2">The sequence shown here is derived from an EMBL/GenBank/DDBJ whole genome shotgun (WGS) entry which is preliminary data.</text>
</comment>
<dbReference type="OrthoDB" id="68835at2157"/>
<reference evidence="2 3" key="1">
    <citation type="journal article" date="2012" name="J. Bacteriol.">
        <title>Draft genome sequence of Methanobacterium formicicum DSM 3637, an archaebacterium isolated from the methane producer amoeba Pelomyxa palustris.</title>
        <authorList>
            <person name="Gutierrez G."/>
        </authorList>
    </citation>
    <scope>NUCLEOTIDE SEQUENCE [LARGE SCALE GENOMIC DNA]</scope>
    <source>
        <strain evidence="3">DSM 3637 / PP1</strain>
    </source>
</reference>
<keyword evidence="1" id="KW-0472">Membrane</keyword>
<gene>
    <name evidence="2" type="ORF">A994_00540</name>
</gene>
<evidence type="ECO:0000313" key="2">
    <source>
        <dbReference type="EMBL" id="EKF86728.1"/>
    </source>
</evidence>
<protein>
    <submittedName>
        <fullName evidence="2">Uncharacterized protein</fullName>
    </submittedName>
</protein>
<dbReference type="InterPro" id="IPR058349">
    <property type="entry name" value="DUF8036"/>
</dbReference>
<dbReference type="PATRIC" id="fig|1204725.3.peg.106"/>
<dbReference type="Pfam" id="PF26119">
    <property type="entry name" value="DUF8036"/>
    <property type="match status" value="1"/>
</dbReference>
<accession>K2R2G2</accession>
<sequence length="110" mass="12336">MTLAEYGQFGGVVIFIAVAIGIANVCLLFGLLYSYWKTYRQVKSKFTIGLLYFATFLLLQNILSTIFLALPLFVSIEFHGSEIGGPRLPLFLINIVQLIALSILFKITRE</sequence>
<dbReference type="Proteomes" id="UP000007360">
    <property type="component" value="Unassembled WGS sequence"/>
</dbReference>
<feature type="transmembrane region" description="Helical" evidence="1">
    <location>
        <begin position="12"/>
        <end position="36"/>
    </location>
</feature>
<name>K2R2G2_METFP</name>
<evidence type="ECO:0000313" key="3">
    <source>
        <dbReference type="Proteomes" id="UP000007360"/>
    </source>
</evidence>
<dbReference type="AlphaFoldDB" id="K2R2G2"/>
<feature type="transmembrane region" description="Helical" evidence="1">
    <location>
        <begin position="48"/>
        <end position="76"/>
    </location>
</feature>